<dbReference type="EMBL" id="KN833018">
    <property type="protein sequence ID" value="KIM78242.1"/>
    <property type="molecule type" value="Genomic_DNA"/>
</dbReference>
<accession>A0A0C3BLP6</accession>
<gene>
    <name evidence="2" type="ORF">PILCRDRAFT_11458</name>
</gene>
<sequence length="416" mass="45241">MPITNKKWEPADADSGFLLNDVPDSNVDMGIINKVGDTDAYRSVFDVNDGDDDTKTEPVLTSPPRKKMRAEEKAAKLKVKELEKAKGGHKRPPMVGNDDDNVVDLDPTPVKCKWTAVPTAESDDNLGDQAMSIGSNNNELNVEVIPTPRRDEGKGKGKLSDINMFKADRRNQKVGSNQTVSDVKCVPPKSKKVSYFPQRTLSMIFTLDQTTLYYYSLSDSTSDGTSKTEKFLSGINGWAASIPHNTKPVSKAFSKPSTSETGTSHGNSILPLLTNAITCLSASLVLAKNVMISQCAPGVKLEPGGVSIFNGVLSDEDEANYIEQDAAIASPPKGKKCVTSSSLVLQSPVKTVPMATKHTKKPSNNDIPDRVDIKLWHLEVPVKTACKIIQLIWDALFPNILHMITSTSPVYIITNQ</sequence>
<dbReference type="OrthoDB" id="3181351at2759"/>
<keyword evidence="3" id="KW-1185">Reference proteome</keyword>
<evidence type="ECO:0000313" key="3">
    <source>
        <dbReference type="Proteomes" id="UP000054166"/>
    </source>
</evidence>
<reference evidence="2 3" key="1">
    <citation type="submission" date="2014-04" db="EMBL/GenBank/DDBJ databases">
        <authorList>
            <consortium name="DOE Joint Genome Institute"/>
            <person name="Kuo A."/>
            <person name="Tarkka M."/>
            <person name="Buscot F."/>
            <person name="Kohler A."/>
            <person name="Nagy L.G."/>
            <person name="Floudas D."/>
            <person name="Copeland A."/>
            <person name="Barry K.W."/>
            <person name="Cichocki N."/>
            <person name="Veneault-Fourrey C."/>
            <person name="LaButti K."/>
            <person name="Lindquist E.A."/>
            <person name="Lipzen A."/>
            <person name="Lundell T."/>
            <person name="Morin E."/>
            <person name="Murat C."/>
            <person name="Sun H."/>
            <person name="Tunlid A."/>
            <person name="Henrissat B."/>
            <person name="Grigoriev I.V."/>
            <person name="Hibbett D.S."/>
            <person name="Martin F."/>
            <person name="Nordberg H.P."/>
            <person name="Cantor M.N."/>
            <person name="Hua S.X."/>
        </authorList>
    </citation>
    <scope>NUCLEOTIDE SEQUENCE [LARGE SCALE GENOMIC DNA]</scope>
    <source>
        <strain evidence="2 3">F 1598</strain>
    </source>
</reference>
<evidence type="ECO:0000313" key="2">
    <source>
        <dbReference type="EMBL" id="KIM78242.1"/>
    </source>
</evidence>
<protein>
    <submittedName>
        <fullName evidence="2">Uncharacterized protein</fullName>
    </submittedName>
</protein>
<evidence type="ECO:0000256" key="1">
    <source>
        <dbReference type="SAM" id="MobiDB-lite"/>
    </source>
</evidence>
<feature type="region of interest" description="Disordered" evidence="1">
    <location>
        <begin position="46"/>
        <end position="71"/>
    </location>
</feature>
<name>A0A0C3BLP6_PILCF</name>
<dbReference type="InParanoid" id="A0A0C3BLP6"/>
<dbReference type="HOGENOM" id="CLU_546995_0_0_1"/>
<dbReference type="Proteomes" id="UP000054166">
    <property type="component" value="Unassembled WGS sequence"/>
</dbReference>
<reference evidence="3" key="2">
    <citation type="submission" date="2015-01" db="EMBL/GenBank/DDBJ databases">
        <title>Evolutionary Origins and Diversification of the Mycorrhizal Mutualists.</title>
        <authorList>
            <consortium name="DOE Joint Genome Institute"/>
            <consortium name="Mycorrhizal Genomics Consortium"/>
            <person name="Kohler A."/>
            <person name="Kuo A."/>
            <person name="Nagy L.G."/>
            <person name="Floudas D."/>
            <person name="Copeland A."/>
            <person name="Barry K.W."/>
            <person name="Cichocki N."/>
            <person name="Veneault-Fourrey C."/>
            <person name="LaButti K."/>
            <person name="Lindquist E.A."/>
            <person name="Lipzen A."/>
            <person name="Lundell T."/>
            <person name="Morin E."/>
            <person name="Murat C."/>
            <person name="Riley R."/>
            <person name="Ohm R."/>
            <person name="Sun H."/>
            <person name="Tunlid A."/>
            <person name="Henrissat B."/>
            <person name="Grigoriev I.V."/>
            <person name="Hibbett D.S."/>
            <person name="Martin F."/>
        </authorList>
    </citation>
    <scope>NUCLEOTIDE SEQUENCE [LARGE SCALE GENOMIC DNA]</scope>
    <source>
        <strain evidence="3">F 1598</strain>
    </source>
</reference>
<proteinExistence type="predicted"/>
<organism evidence="2 3">
    <name type="scientific">Piloderma croceum (strain F 1598)</name>
    <dbReference type="NCBI Taxonomy" id="765440"/>
    <lineage>
        <taxon>Eukaryota</taxon>
        <taxon>Fungi</taxon>
        <taxon>Dikarya</taxon>
        <taxon>Basidiomycota</taxon>
        <taxon>Agaricomycotina</taxon>
        <taxon>Agaricomycetes</taxon>
        <taxon>Agaricomycetidae</taxon>
        <taxon>Atheliales</taxon>
        <taxon>Atheliaceae</taxon>
        <taxon>Piloderma</taxon>
    </lineage>
</organism>
<dbReference type="AlphaFoldDB" id="A0A0C3BLP6"/>